<keyword evidence="7 13" id="KW-1133">Transmembrane helix</keyword>
<dbReference type="GO" id="GO:0046933">
    <property type="term" value="F:proton-transporting ATP synthase activity, rotational mechanism"/>
    <property type="evidence" value="ECO:0007669"/>
    <property type="project" value="UniProtKB-UniRule"/>
</dbReference>
<evidence type="ECO:0000256" key="7">
    <source>
        <dbReference type="ARBA" id="ARBA00022989"/>
    </source>
</evidence>
<evidence type="ECO:0000256" key="12">
    <source>
        <dbReference type="ARBA" id="ARBA00037847"/>
    </source>
</evidence>
<dbReference type="PANTHER" id="PTHR33445:SF1">
    <property type="entry name" value="ATP SYNTHASE SUBUNIT B"/>
    <property type="match status" value="1"/>
</dbReference>
<dbReference type="InterPro" id="IPR002146">
    <property type="entry name" value="ATP_synth_b/b'su_bac/chlpt"/>
</dbReference>
<keyword evidence="9 13" id="KW-0472">Membrane</keyword>
<keyword evidence="15" id="KW-0175">Coiled coil</keyword>
<evidence type="ECO:0000256" key="2">
    <source>
        <dbReference type="ARBA" id="ARBA00022448"/>
    </source>
</evidence>
<dbReference type="EMBL" id="PFWH01000026">
    <property type="protein sequence ID" value="PJA63493.1"/>
    <property type="molecule type" value="Genomic_DNA"/>
</dbReference>
<proteinExistence type="inferred from homology"/>
<dbReference type="InterPro" id="IPR050059">
    <property type="entry name" value="ATP_synthase_B_chain"/>
</dbReference>
<dbReference type="GO" id="GO:0012505">
    <property type="term" value="C:endomembrane system"/>
    <property type="evidence" value="ECO:0007669"/>
    <property type="project" value="UniProtKB-SubCell"/>
</dbReference>
<keyword evidence="5 13" id="KW-0812">Transmembrane</keyword>
<dbReference type="PANTHER" id="PTHR33445">
    <property type="entry name" value="ATP SYNTHASE SUBUNIT B', CHLOROPLASTIC"/>
    <property type="match status" value="1"/>
</dbReference>
<evidence type="ECO:0000256" key="5">
    <source>
        <dbReference type="ARBA" id="ARBA00022692"/>
    </source>
</evidence>
<dbReference type="GO" id="GO:0046961">
    <property type="term" value="F:proton-transporting ATPase activity, rotational mechanism"/>
    <property type="evidence" value="ECO:0007669"/>
    <property type="project" value="TreeGrafter"/>
</dbReference>
<evidence type="ECO:0000256" key="15">
    <source>
        <dbReference type="SAM" id="Coils"/>
    </source>
</evidence>
<evidence type="ECO:0000256" key="13">
    <source>
        <dbReference type="HAMAP-Rule" id="MF_01398"/>
    </source>
</evidence>
<keyword evidence="8 13" id="KW-0406">Ion transport</keyword>
<sequence>MEGSSLTAQLGIDWRLLLSQAVNFILLVIVLRLFVYKPVLNILQKRREKIEEGVAKTEEADVRLRKVDDIAKKKVKEAEGEATGIIKNTEERAQKLEGELVRQAKEKQVQMMEKMSADVEREKEQVRTEMEKEAVDLVKRALVKTVELEPEKIDEELIRKAVEQIG</sequence>
<organism evidence="16 17">
    <name type="scientific">Candidatus Portnoybacteria bacterium CG_4_9_14_3_um_filter_44_9</name>
    <dbReference type="NCBI Taxonomy" id="1974806"/>
    <lineage>
        <taxon>Bacteria</taxon>
        <taxon>Candidatus Portnoyibacteriota</taxon>
    </lineage>
</organism>
<keyword evidence="4 13" id="KW-0138">CF(0)</keyword>
<dbReference type="InterPro" id="IPR005864">
    <property type="entry name" value="ATP_synth_F0_bsu_bac"/>
</dbReference>
<comment type="caution">
    <text evidence="16">The sequence shown here is derived from an EMBL/GenBank/DDBJ whole genome shotgun (WGS) entry which is preliminary data.</text>
</comment>
<comment type="function">
    <text evidence="13">Component of the F(0) channel, it forms part of the peripheral stalk, linking F(1) to F(0).</text>
</comment>
<gene>
    <name evidence="13 16" type="primary">atpF</name>
    <name evidence="16" type="ORF">CO161_00740</name>
</gene>
<name>A0A2M7YKJ4_9BACT</name>
<feature type="coiled-coil region" evidence="15">
    <location>
        <begin position="86"/>
        <end position="132"/>
    </location>
</feature>
<dbReference type="AlphaFoldDB" id="A0A2M7YKJ4"/>
<evidence type="ECO:0000256" key="4">
    <source>
        <dbReference type="ARBA" id="ARBA00022547"/>
    </source>
</evidence>
<evidence type="ECO:0000256" key="10">
    <source>
        <dbReference type="ARBA" id="ARBA00023310"/>
    </source>
</evidence>
<evidence type="ECO:0000256" key="1">
    <source>
        <dbReference type="ARBA" id="ARBA00005513"/>
    </source>
</evidence>
<dbReference type="GO" id="GO:0005886">
    <property type="term" value="C:plasma membrane"/>
    <property type="evidence" value="ECO:0007669"/>
    <property type="project" value="UniProtKB-SubCell"/>
</dbReference>
<keyword evidence="6 13" id="KW-0375">Hydrogen ion transport</keyword>
<dbReference type="NCBIfam" id="TIGR01144">
    <property type="entry name" value="ATP_synt_b"/>
    <property type="match status" value="1"/>
</dbReference>
<comment type="function">
    <text evidence="11 13">F(1)F(0) ATP synthase produces ATP from ADP in the presence of a proton or sodium gradient. F-type ATPases consist of two structural domains, F(1) containing the extramembraneous catalytic core and F(0) containing the membrane proton channel, linked together by a central stalk and a peripheral stalk. During catalysis, ATP synthesis in the catalytic domain of F(1) is coupled via a rotary mechanism of the central stalk subunits to proton translocation.</text>
</comment>
<dbReference type="HAMAP" id="MF_01398">
    <property type="entry name" value="ATP_synth_b_bprime"/>
    <property type="match status" value="1"/>
</dbReference>
<accession>A0A2M7YKJ4</accession>
<evidence type="ECO:0000256" key="8">
    <source>
        <dbReference type="ARBA" id="ARBA00023065"/>
    </source>
</evidence>
<evidence type="ECO:0000313" key="17">
    <source>
        <dbReference type="Proteomes" id="UP000229026"/>
    </source>
</evidence>
<dbReference type="GO" id="GO:0045259">
    <property type="term" value="C:proton-transporting ATP synthase complex"/>
    <property type="evidence" value="ECO:0007669"/>
    <property type="project" value="UniProtKB-KW"/>
</dbReference>
<evidence type="ECO:0000256" key="11">
    <source>
        <dbReference type="ARBA" id="ARBA00025198"/>
    </source>
</evidence>
<evidence type="ECO:0000313" key="16">
    <source>
        <dbReference type="EMBL" id="PJA63493.1"/>
    </source>
</evidence>
<comment type="subunit">
    <text evidence="13">F-type ATPases have 2 components, F(1) - the catalytic core - and F(0) - the membrane proton channel. F(1) has five subunits: alpha(3), beta(3), gamma(1), delta(1), epsilon(1). F(0) has three main subunits: a(1), b(2) and c(10-14). The alpha and beta chains form an alternating ring which encloses part of the gamma chain. F(1) is attached to F(0) by a central stalk formed by the gamma and epsilon chains, while a peripheral stalk is formed by the delta and b chains.</text>
</comment>
<dbReference type="Proteomes" id="UP000229026">
    <property type="component" value="Unassembled WGS sequence"/>
</dbReference>
<feature type="transmembrane region" description="Helical" evidence="13">
    <location>
        <begin position="20"/>
        <end position="40"/>
    </location>
</feature>
<evidence type="ECO:0000256" key="9">
    <source>
        <dbReference type="ARBA" id="ARBA00023136"/>
    </source>
</evidence>
<evidence type="ECO:0000256" key="14">
    <source>
        <dbReference type="RuleBase" id="RU003848"/>
    </source>
</evidence>
<protein>
    <recommendedName>
        <fullName evidence="13">ATP synthase subunit b</fullName>
    </recommendedName>
    <alternativeName>
        <fullName evidence="13">ATP synthase F(0) sector subunit b</fullName>
    </alternativeName>
    <alternativeName>
        <fullName evidence="13">ATPase subunit I</fullName>
    </alternativeName>
    <alternativeName>
        <fullName evidence="13">F-type ATPase subunit b</fullName>
        <shortName evidence="13">F-ATPase subunit b</shortName>
    </alternativeName>
</protein>
<dbReference type="CDD" id="cd06503">
    <property type="entry name" value="ATP-synt_Fo_b"/>
    <property type="match status" value="1"/>
</dbReference>
<comment type="similarity">
    <text evidence="1 13 14">Belongs to the ATPase B chain family.</text>
</comment>
<keyword evidence="2 13" id="KW-0813">Transport</keyword>
<dbReference type="Gene3D" id="6.10.250.1580">
    <property type="match status" value="1"/>
</dbReference>
<evidence type="ECO:0000256" key="6">
    <source>
        <dbReference type="ARBA" id="ARBA00022781"/>
    </source>
</evidence>
<reference evidence="17" key="1">
    <citation type="submission" date="2017-09" db="EMBL/GenBank/DDBJ databases">
        <title>Depth-based differentiation of microbial function through sediment-hosted aquifers and enrichment of novel symbionts in the deep terrestrial subsurface.</title>
        <authorList>
            <person name="Probst A.J."/>
            <person name="Ladd B."/>
            <person name="Jarett J.K."/>
            <person name="Geller-Mcgrath D.E."/>
            <person name="Sieber C.M.K."/>
            <person name="Emerson J.B."/>
            <person name="Anantharaman K."/>
            <person name="Thomas B.C."/>
            <person name="Malmstrom R."/>
            <person name="Stieglmeier M."/>
            <person name="Klingl A."/>
            <person name="Woyke T."/>
            <person name="Ryan C.M."/>
            <person name="Banfield J.F."/>
        </authorList>
    </citation>
    <scope>NUCLEOTIDE SEQUENCE [LARGE SCALE GENOMIC DNA]</scope>
</reference>
<keyword evidence="3 13" id="KW-1003">Cell membrane</keyword>
<dbReference type="Pfam" id="PF00430">
    <property type="entry name" value="ATP-synt_B"/>
    <property type="match status" value="1"/>
</dbReference>
<comment type="subcellular location">
    <subcellularLocation>
        <location evidence="13">Cell membrane</location>
        <topology evidence="13">Single-pass membrane protein</topology>
    </subcellularLocation>
    <subcellularLocation>
        <location evidence="12">Endomembrane system</location>
        <topology evidence="12">Single-pass membrane protein</topology>
    </subcellularLocation>
</comment>
<evidence type="ECO:0000256" key="3">
    <source>
        <dbReference type="ARBA" id="ARBA00022475"/>
    </source>
</evidence>
<keyword evidence="10 13" id="KW-0066">ATP synthesis</keyword>